<evidence type="ECO:0000313" key="2">
    <source>
        <dbReference type="EMBL" id="CAG2053074.1"/>
    </source>
</evidence>
<comment type="caution">
    <text evidence="2">The sequence shown here is derived from an EMBL/GenBank/DDBJ whole genome shotgun (WGS) entry which is preliminary data.</text>
</comment>
<dbReference type="PANTHER" id="PTHR31781">
    <property type="entry name" value="UNC80"/>
    <property type="match status" value="1"/>
</dbReference>
<evidence type="ECO:0000259" key="1">
    <source>
        <dbReference type="Pfam" id="PF19424"/>
    </source>
</evidence>
<proteinExistence type="predicted"/>
<keyword evidence="3" id="KW-1185">Reference proteome</keyword>
<gene>
    <name evidence="2" type="ORF">TPAB3V08_LOCUS155</name>
</gene>
<feature type="domain" description="Protein UNC80 central region" evidence="1">
    <location>
        <begin position="29"/>
        <end position="142"/>
    </location>
</feature>
<dbReference type="Pfam" id="PF19424">
    <property type="entry name" value="UNC80"/>
    <property type="match status" value="1"/>
</dbReference>
<accession>A0ABN7NJL3</accession>
<name>A0ABN7NJL3_TIMPD</name>
<dbReference type="PANTHER" id="PTHR31781:SF1">
    <property type="entry name" value="PROTEIN UNC-80 HOMOLOG"/>
    <property type="match status" value="1"/>
</dbReference>
<dbReference type="EMBL" id="CAJPIN010000120">
    <property type="protein sequence ID" value="CAG2053074.1"/>
    <property type="molecule type" value="Genomic_DNA"/>
</dbReference>
<reference evidence="2" key="1">
    <citation type="submission" date="2021-03" db="EMBL/GenBank/DDBJ databases">
        <authorList>
            <person name="Tran Van P."/>
        </authorList>
    </citation>
    <scope>NUCLEOTIDE SEQUENCE</scope>
</reference>
<dbReference type="InterPro" id="IPR045852">
    <property type="entry name" value="UNC80_central"/>
</dbReference>
<sequence length="144" mass="16440">MYFSHKDLSRRNSLDLGEHTRDSKFVILKERKLVPVQPVFNGMLRFAFLLETCQPGSVPDPYLLAAVLDLPHAPVVAKASLFLECSYFVHCCNKGQWPTWMKLNFPIFRPSGPMATRGAPSGMRRTHILQRAAGKMFYQWAEVN</sequence>
<organism evidence="2 3">
    <name type="scientific">Timema podura</name>
    <name type="common">Walking stick</name>
    <dbReference type="NCBI Taxonomy" id="61482"/>
    <lineage>
        <taxon>Eukaryota</taxon>
        <taxon>Metazoa</taxon>
        <taxon>Ecdysozoa</taxon>
        <taxon>Arthropoda</taxon>
        <taxon>Hexapoda</taxon>
        <taxon>Insecta</taxon>
        <taxon>Pterygota</taxon>
        <taxon>Neoptera</taxon>
        <taxon>Polyneoptera</taxon>
        <taxon>Phasmatodea</taxon>
        <taxon>Timematodea</taxon>
        <taxon>Timematoidea</taxon>
        <taxon>Timematidae</taxon>
        <taxon>Timema</taxon>
    </lineage>
</organism>
<protein>
    <recommendedName>
        <fullName evidence="1">Protein UNC80 central region domain-containing protein</fullName>
    </recommendedName>
</protein>
<dbReference type="Proteomes" id="UP001153148">
    <property type="component" value="Unassembled WGS sequence"/>
</dbReference>
<evidence type="ECO:0000313" key="3">
    <source>
        <dbReference type="Proteomes" id="UP001153148"/>
    </source>
</evidence>